<dbReference type="AlphaFoldDB" id="A0A6L8KGI9"/>
<proteinExistence type="predicted"/>
<dbReference type="Proteomes" id="UP000479335">
    <property type="component" value="Unassembled WGS sequence"/>
</dbReference>
<comment type="caution">
    <text evidence="1">The sequence shown here is derived from an EMBL/GenBank/DDBJ whole genome shotgun (WGS) entry which is preliminary data.</text>
</comment>
<dbReference type="EMBL" id="WWCN01000019">
    <property type="protein sequence ID" value="MYM25837.1"/>
    <property type="molecule type" value="Genomic_DNA"/>
</dbReference>
<evidence type="ECO:0000313" key="2">
    <source>
        <dbReference type="Proteomes" id="UP000479335"/>
    </source>
</evidence>
<protein>
    <submittedName>
        <fullName evidence="1">Uncharacterized protein</fullName>
    </submittedName>
</protein>
<accession>A0A6L8KGI9</accession>
<keyword evidence="2" id="KW-1185">Reference proteome</keyword>
<gene>
    <name evidence="1" type="ORF">GTP46_24720</name>
</gene>
<evidence type="ECO:0000313" key="1">
    <source>
        <dbReference type="EMBL" id="MYM25837.1"/>
    </source>
</evidence>
<sequence>MNICFTETPSRKTVKPARTVFLNNTGQDVTLKFVTAPDLLLSAYTISNGVSAAIDRIQLGPAEFFSCHSQNVAIPGDCTAVLSVANSVLTMTISSSSQSHQTVIG</sequence>
<organism evidence="1 2">
    <name type="scientific">Duganella flavida</name>
    <dbReference type="NCBI Taxonomy" id="2692175"/>
    <lineage>
        <taxon>Bacteria</taxon>
        <taxon>Pseudomonadati</taxon>
        <taxon>Pseudomonadota</taxon>
        <taxon>Betaproteobacteria</taxon>
        <taxon>Burkholderiales</taxon>
        <taxon>Oxalobacteraceae</taxon>
        <taxon>Telluria group</taxon>
        <taxon>Duganella</taxon>
    </lineage>
</organism>
<name>A0A6L8KGI9_9BURK</name>
<reference evidence="1 2" key="1">
    <citation type="submission" date="2019-12" db="EMBL/GenBank/DDBJ databases">
        <title>Novel species isolated from a subtropical stream in China.</title>
        <authorList>
            <person name="Lu H."/>
        </authorList>
    </citation>
    <scope>NUCLEOTIDE SEQUENCE [LARGE SCALE GENOMIC DNA]</scope>
    <source>
        <strain evidence="1 2">FT135W</strain>
    </source>
</reference>